<name>A0AAD7UAZ7_9STRA</name>
<feature type="compositionally biased region" description="Basic and acidic residues" evidence="1">
    <location>
        <begin position="95"/>
        <end position="116"/>
    </location>
</feature>
<feature type="compositionally biased region" description="Basic and acidic residues" evidence="1">
    <location>
        <begin position="184"/>
        <end position="194"/>
    </location>
</feature>
<evidence type="ECO:0000313" key="2">
    <source>
        <dbReference type="EMBL" id="KAJ8601263.1"/>
    </source>
</evidence>
<dbReference type="PANTHER" id="PTHR37028:SF4">
    <property type="entry name" value="ALMS MOTIF DOMAIN-CONTAINING PROTEIN"/>
    <property type="match status" value="1"/>
</dbReference>
<protein>
    <submittedName>
        <fullName evidence="2">Uncharacterized protein</fullName>
    </submittedName>
</protein>
<feature type="region of interest" description="Disordered" evidence="1">
    <location>
        <begin position="475"/>
        <end position="494"/>
    </location>
</feature>
<gene>
    <name evidence="2" type="ORF">CTAYLR_003280</name>
</gene>
<dbReference type="AlphaFoldDB" id="A0AAD7UAZ7"/>
<proteinExistence type="predicted"/>
<feature type="compositionally biased region" description="Basic and acidic residues" evidence="1">
    <location>
        <begin position="414"/>
        <end position="424"/>
    </location>
</feature>
<feature type="compositionally biased region" description="Basic and acidic residues" evidence="1">
    <location>
        <begin position="49"/>
        <end position="63"/>
    </location>
</feature>
<sequence length="618" mass="70459">MTAARAASSSQVSALVAAMQSGALSKAEASRRRIVVVFTFPQLFSSLSELKREKSPPKRRESSSEAPHVVADLVGAMREGRLSKSELMSSLSSLRAREHPDVAKLRDVGKRQERLHLSPPDSSSSVTRELREAEMWAELRSNNREKEAAPRPRSAPRLSRRAATPQRTIKSKPRRAPTAEESECTFRPRIKELPGEYGGSKRRREPAAFLDRVERWRLERERALEKRVADDVESAMGECTFQPRISANSRRAAEISRARDARSADERLYEDEQNRRAAREARLSQDSSLQESRFADEHPFRPTRFSHDFDEIKPRYSAAAREHVRRRSVDSSPPPPPRCADCTFVPRVNGVRDDMDLAKSYLSDGVFDRLTRPRKSSTPRDDASEDASSAKTAATRVSVDKFLARQAAFDAKRARRVDSLRDSSKPAFKPELASGSRTSTDFMERLAVSARRRDRRFSESFRDDDDDDECTFAPTISDAASRKPRRSVDELSAGDALRRETSRRLLKLKADHDERARHSFKPDLVASSRAKPHAESKLRITSAPDTYLDRLRRENEKRLENRRRQQREQDRRELRDATFEPRTTKCPTYIKRIARGMALAKQADHSSSLDQPARPTWR</sequence>
<accession>A0AAD7UAZ7</accession>
<evidence type="ECO:0000256" key="1">
    <source>
        <dbReference type="SAM" id="MobiDB-lite"/>
    </source>
</evidence>
<feature type="region of interest" description="Disordered" evidence="1">
    <location>
        <begin position="414"/>
        <end position="440"/>
    </location>
</feature>
<feature type="region of interest" description="Disordered" evidence="1">
    <location>
        <begin position="517"/>
        <end position="578"/>
    </location>
</feature>
<reference evidence="2" key="1">
    <citation type="submission" date="2023-01" db="EMBL/GenBank/DDBJ databases">
        <title>Metagenome sequencing of chrysophaentin producing Chrysophaeum taylorii.</title>
        <authorList>
            <person name="Davison J."/>
            <person name="Bewley C."/>
        </authorList>
    </citation>
    <scope>NUCLEOTIDE SEQUENCE</scope>
    <source>
        <strain evidence="2">NIES-1699</strain>
    </source>
</reference>
<dbReference type="PANTHER" id="PTHR37028">
    <property type="entry name" value="UNNAMED PRODUCT-RELATED"/>
    <property type="match status" value="1"/>
</dbReference>
<feature type="region of interest" description="Disordered" evidence="1">
    <location>
        <begin position="246"/>
        <end position="341"/>
    </location>
</feature>
<feature type="compositionally biased region" description="Basic and acidic residues" evidence="1">
    <location>
        <begin position="251"/>
        <end position="283"/>
    </location>
</feature>
<feature type="compositionally biased region" description="Low complexity" evidence="1">
    <location>
        <begin position="85"/>
        <end position="94"/>
    </location>
</feature>
<feature type="region of interest" description="Disordered" evidence="1">
    <location>
        <begin position="49"/>
        <end position="205"/>
    </location>
</feature>
<feature type="compositionally biased region" description="Basic and acidic residues" evidence="1">
    <location>
        <begin position="547"/>
        <end position="578"/>
    </location>
</feature>
<comment type="caution">
    <text evidence="2">The sequence shown here is derived from an EMBL/GenBank/DDBJ whole genome shotgun (WGS) entry which is preliminary data.</text>
</comment>
<feature type="region of interest" description="Disordered" evidence="1">
    <location>
        <begin position="597"/>
        <end position="618"/>
    </location>
</feature>
<organism evidence="2 3">
    <name type="scientific">Chrysophaeum taylorii</name>
    <dbReference type="NCBI Taxonomy" id="2483200"/>
    <lineage>
        <taxon>Eukaryota</taxon>
        <taxon>Sar</taxon>
        <taxon>Stramenopiles</taxon>
        <taxon>Ochrophyta</taxon>
        <taxon>Pelagophyceae</taxon>
        <taxon>Pelagomonadales</taxon>
        <taxon>Pelagomonadaceae</taxon>
        <taxon>Chrysophaeum</taxon>
    </lineage>
</organism>
<feature type="compositionally biased region" description="Low complexity" evidence="1">
    <location>
        <begin position="151"/>
        <end position="163"/>
    </location>
</feature>
<evidence type="ECO:0000313" key="3">
    <source>
        <dbReference type="Proteomes" id="UP001230188"/>
    </source>
</evidence>
<feature type="compositionally biased region" description="Basic and acidic residues" evidence="1">
    <location>
        <begin position="141"/>
        <end position="150"/>
    </location>
</feature>
<keyword evidence="3" id="KW-1185">Reference proteome</keyword>
<dbReference type="Proteomes" id="UP001230188">
    <property type="component" value="Unassembled WGS sequence"/>
</dbReference>
<dbReference type="EMBL" id="JAQMWT010000443">
    <property type="protein sequence ID" value="KAJ8601263.1"/>
    <property type="molecule type" value="Genomic_DNA"/>
</dbReference>
<feature type="compositionally biased region" description="Basic and acidic residues" evidence="1">
    <location>
        <begin position="293"/>
        <end position="314"/>
    </location>
</feature>
<feature type="region of interest" description="Disordered" evidence="1">
    <location>
        <begin position="368"/>
        <end position="395"/>
    </location>
</feature>